<evidence type="ECO:0000256" key="1">
    <source>
        <dbReference type="SAM" id="MobiDB-lite"/>
    </source>
</evidence>
<keyword evidence="4" id="KW-1185">Reference proteome</keyword>
<proteinExistence type="predicted"/>
<dbReference type="EMBL" id="JAGRRH010000083">
    <property type="protein sequence ID" value="KAG7337449.1"/>
    <property type="molecule type" value="Genomic_DNA"/>
</dbReference>
<feature type="compositionally biased region" description="Basic and acidic residues" evidence="1">
    <location>
        <begin position="35"/>
        <end position="84"/>
    </location>
</feature>
<evidence type="ECO:0000313" key="2">
    <source>
        <dbReference type="EMBL" id="KAG7337449.1"/>
    </source>
</evidence>
<evidence type="ECO:0000313" key="4">
    <source>
        <dbReference type="Proteomes" id="UP000693970"/>
    </source>
</evidence>
<reference evidence="2" key="1">
    <citation type="journal article" date="2021" name="Sci. Rep.">
        <title>Diploid genomic architecture of Nitzschia inconspicua, an elite biomass production diatom.</title>
        <authorList>
            <person name="Oliver A."/>
            <person name="Podell S."/>
            <person name="Pinowska A."/>
            <person name="Traller J.C."/>
            <person name="Smith S.R."/>
            <person name="McClure R."/>
            <person name="Beliaev A."/>
            <person name="Bohutskyi P."/>
            <person name="Hill E.A."/>
            <person name="Rabines A."/>
            <person name="Zheng H."/>
            <person name="Allen L.Z."/>
            <person name="Kuo A."/>
            <person name="Grigoriev I.V."/>
            <person name="Allen A.E."/>
            <person name="Hazlebeck D."/>
            <person name="Allen E.E."/>
        </authorList>
    </citation>
    <scope>NUCLEOTIDE SEQUENCE</scope>
    <source>
        <strain evidence="2">Hildebrandi</strain>
    </source>
</reference>
<dbReference type="AlphaFoldDB" id="A0A9K3K673"/>
<dbReference type="EMBL" id="JAGRRH010000003">
    <property type="protein sequence ID" value="KAG7372430.1"/>
    <property type="molecule type" value="Genomic_DNA"/>
</dbReference>
<gene>
    <name evidence="3" type="ORF">IV203_018573</name>
    <name evidence="2" type="ORF">IV203_033387</name>
</gene>
<protein>
    <submittedName>
        <fullName evidence="2">Uncharacterized protein</fullName>
    </submittedName>
</protein>
<reference evidence="2" key="2">
    <citation type="submission" date="2021-04" db="EMBL/GenBank/DDBJ databases">
        <authorList>
            <person name="Podell S."/>
        </authorList>
    </citation>
    <scope>NUCLEOTIDE SEQUENCE</scope>
    <source>
        <strain evidence="2">Hildebrandi</strain>
    </source>
</reference>
<feature type="region of interest" description="Disordered" evidence="1">
    <location>
        <begin position="35"/>
        <end position="127"/>
    </location>
</feature>
<comment type="caution">
    <text evidence="2">The sequence shown here is derived from an EMBL/GenBank/DDBJ whole genome shotgun (WGS) entry which is preliminary data.</text>
</comment>
<accession>A0A9K3K673</accession>
<name>A0A9K3K673_9STRA</name>
<organism evidence="2 4">
    <name type="scientific">Nitzschia inconspicua</name>
    <dbReference type="NCBI Taxonomy" id="303405"/>
    <lineage>
        <taxon>Eukaryota</taxon>
        <taxon>Sar</taxon>
        <taxon>Stramenopiles</taxon>
        <taxon>Ochrophyta</taxon>
        <taxon>Bacillariophyta</taxon>
        <taxon>Bacillariophyceae</taxon>
        <taxon>Bacillariophycidae</taxon>
        <taxon>Bacillariales</taxon>
        <taxon>Bacillariaceae</taxon>
        <taxon>Nitzschia</taxon>
    </lineage>
</organism>
<evidence type="ECO:0000313" key="3">
    <source>
        <dbReference type="EMBL" id="KAG7372430.1"/>
    </source>
</evidence>
<sequence>MNSTSDLDQVIDSIKQVEEDIRNVEANIKAVDVELKKDGLSEKDVDYYREEKRQLREEKRQLREKENKLRDEKMKLQEKEKPTDGRPPPKKTRHPVQPAMKSPPGGPGNTKRRRMSHTEPTLPPCRLEGNRSDHQIVIAPQQRRCIYCSYLFLLAKNEGKEDPPRPREPSRKCLYCQVHICKDHWDVFHSIRS</sequence>
<dbReference type="Proteomes" id="UP000693970">
    <property type="component" value="Unassembled WGS sequence"/>
</dbReference>